<proteinExistence type="predicted"/>
<feature type="domain" description="DUF2231" evidence="2">
    <location>
        <begin position="15"/>
        <end position="138"/>
    </location>
</feature>
<dbReference type="RefSeq" id="WP_124965549.1">
    <property type="nucleotide sequence ID" value="NZ_RRAZ01000020.1"/>
</dbReference>
<feature type="transmembrane region" description="Helical" evidence="1">
    <location>
        <begin position="117"/>
        <end position="136"/>
    </location>
</feature>
<dbReference type="OrthoDB" id="2873672at2"/>
<keyword evidence="1" id="KW-0812">Transmembrane</keyword>
<keyword evidence="1" id="KW-1133">Transmembrane helix</keyword>
<keyword evidence="1" id="KW-0472">Membrane</keyword>
<evidence type="ECO:0000313" key="3">
    <source>
        <dbReference type="EMBL" id="RRH72996.1"/>
    </source>
</evidence>
<protein>
    <recommendedName>
        <fullName evidence="2">DUF2231 domain-containing protein</fullName>
    </recommendedName>
</protein>
<dbReference type="EMBL" id="RRAZ01000020">
    <property type="protein sequence ID" value="RRH72996.1"/>
    <property type="molecule type" value="Genomic_DNA"/>
</dbReference>
<evidence type="ECO:0000259" key="2">
    <source>
        <dbReference type="Pfam" id="PF09990"/>
    </source>
</evidence>
<evidence type="ECO:0000313" key="4">
    <source>
        <dbReference type="Proteomes" id="UP000282125"/>
    </source>
</evidence>
<accession>A0A3P3DH43</accession>
<reference evidence="3 4" key="1">
    <citation type="submission" date="2018-11" db="EMBL/GenBank/DDBJ databases">
        <title>Gemmobacter sp. nov., YIM 102744-1 draft genome.</title>
        <authorList>
            <person name="Li G."/>
            <person name="Jiang Y."/>
        </authorList>
    </citation>
    <scope>NUCLEOTIDE SEQUENCE [LARGE SCALE GENOMIC DNA]</scope>
    <source>
        <strain evidence="3 4">YIM 102744-1</strain>
    </source>
</reference>
<evidence type="ECO:0000256" key="1">
    <source>
        <dbReference type="SAM" id="Phobius"/>
    </source>
</evidence>
<gene>
    <name evidence="3" type="ORF">EG244_13650</name>
</gene>
<comment type="caution">
    <text evidence="3">The sequence shown here is derived from an EMBL/GenBank/DDBJ whole genome shotgun (WGS) entry which is preliminary data.</text>
</comment>
<feature type="transmembrane region" description="Helical" evidence="1">
    <location>
        <begin position="86"/>
        <end position="105"/>
    </location>
</feature>
<organism evidence="3 4">
    <name type="scientific">Falsigemmobacter faecalis</name>
    <dbReference type="NCBI Taxonomy" id="2488730"/>
    <lineage>
        <taxon>Bacteria</taxon>
        <taxon>Pseudomonadati</taxon>
        <taxon>Pseudomonadota</taxon>
        <taxon>Alphaproteobacteria</taxon>
        <taxon>Rhodobacterales</taxon>
        <taxon>Paracoccaceae</taxon>
        <taxon>Falsigemmobacter</taxon>
    </lineage>
</organism>
<name>A0A3P3DH43_9RHOB</name>
<dbReference type="InterPro" id="IPR019251">
    <property type="entry name" value="DUF2231_TM"/>
</dbReference>
<sequence length="145" mass="16081">MYSAQIPPRRARSVHPFHALLLAFFFPLFSGTFLADLAYAQTYEIQWSNFAEWLNAAGLVFGGVALLAAVVSYISRRSTGGARRVLWYGAALLAAWITGLFNAFIHARDAWGIMPDALWWSGISALLALIASWIAWRGFPDRGDD</sequence>
<dbReference type="AlphaFoldDB" id="A0A3P3DH43"/>
<keyword evidence="4" id="KW-1185">Reference proteome</keyword>
<dbReference type="Pfam" id="PF09990">
    <property type="entry name" value="DUF2231"/>
    <property type="match status" value="1"/>
</dbReference>
<feature type="transmembrane region" description="Helical" evidence="1">
    <location>
        <begin position="56"/>
        <end position="74"/>
    </location>
</feature>
<dbReference type="Proteomes" id="UP000282125">
    <property type="component" value="Unassembled WGS sequence"/>
</dbReference>